<gene>
    <name evidence="1" type="ORF">STRTUCAR8_05720</name>
</gene>
<dbReference type="PATRIC" id="fig|698760.3.peg.7233"/>
<keyword evidence="2" id="KW-1185">Reference proteome</keyword>
<proteinExistence type="predicted"/>
<dbReference type="EMBL" id="AEJB01000495">
    <property type="protein sequence ID" value="ELP63901.1"/>
    <property type="molecule type" value="Genomic_DNA"/>
</dbReference>
<dbReference type="AlphaFoldDB" id="L7EYT8"/>
<dbReference type="RefSeq" id="WP_006381123.1">
    <property type="nucleotide sequence ID" value="NZ_AEJB01000495.1"/>
</dbReference>
<accession>L7EYT8</accession>
<dbReference type="Proteomes" id="UP000010931">
    <property type="component" value="Unassembled WGS sequence"/>
</dbReference>
<sequence length="125" mass="13861">MWWVSGLDCHLILDGHARFAAAVAESVEPPLLQLHRTVPRDDLATRTEEAVGFYEDELARFAGLRAIHGPAVPDGAATAGPQLVRLLDDLNTAEQPTWAWPLPGGERQWRRIAREVTDGQNWPCT</sequence>
<reference evidence="1 2" key="1">
    <citation type="journal article" date="2011" name="Plasmid">
        <title>Streptomyces turgidiscabies Car8 contains a modular pathogenicity island that shares virulence genes with other actinobacterial plant pathogens.</title>
        <authorList>
            <person name="Huguet-Tapia J.C."/>
            <person name="Badger J.H."/>
            <person name="Loria R."/>
            <person name="Pettis G.S."/>
        </authorList>
    </citation>
    <scope>NUCLEOTIDE SEQUENCE [LARGE SCALE GENOMIC DNA]</scope>
    <source>
        <strain evidence="1 2">Car8</strain>
    </source>
</reference>
<dbReference type="GeneID" id="97407066"/>
<name>L7EYT8_STRT8</name>
<comment type="caution">
    <text evidence="1">The sequence shown here is derived from an EMBL/GenBank/DDBJ whole genome shotgun (WGS) entry which is preliminary data.</text>
</comment>
<protein>
    <submittedName>
        <fullName evidence="1">Uncharacterized protein</fullName>
    </submittedName>
</protein>
<evidence type="ECO:0000313" key="1">
    <source>
        <dbReference type="EMBL" id="ELP63901.1"/>
    </source>
</evidence>
<evidence type="ECO:0000313" key="2">
    <source>
        <dbReference type="Proteomes" id="UP000010931"/>
    </source>
</evidence>
<organism evidence="1 2">
    <name type="scientific">Streptomyces turgidiscabies (strain Car8)</name>
    <dbReference type="NCBI Taxonomy" id="698760"/>
    <lineage>
        <taxon>Bacteria</taxon>
        <taxon>Bacillati</taxon>
        <taxon>Actinomycetota</taxon>
        <taxon>Actinomycetes</taxon>
        <taxon>Kitasatosporales</taxon>
        <taxon>Streptomycetaceae</taxon>
        <taxon>Streptomyces</taxon>
    </lineage>
</organism>